<keyword evidence="3" id="KW-0813">Transport</keyword>
<evidence type="ECO:0000256" key="8">
    <source>
        <dbReference type="SAM" id="Phobius"/>
    </source>
</evidence>
<keyword evidence="7 8" id="KW-0472">Membrane</keyword>
<dbReference type="Proteomes" id="UP000002171">
    <property type="component" value="Unassembled WGS sequence"/>
</dbReference>
<comment type="subcellular location">
    <subcellularLocation>
        <location evidence="1">Cell membrane</location>
        <topology evidence="1">Multi-pass membrane protein</topology>
    </subcellularLocation>
</comment>
<keyword evidence="6 8" id="KW-1133">Transmembrane helix</keyword>
<dbReference type="Pfam" id="PF00892">
    <property type="entry name" value="EamA"/>
    <property type="match status" value="1"/>
</dbReference>
<sequence length="304" mass="34160">MNNTDLSQEHKKGVYYALAAFLMWGLVPVYFKSVAHIDEFEVIAHRIVWSCVFLALFLLVKRQLFEALALLKRPAIVYGLGLSALVISINWLVFIWAVAQDRIVETTLGYFINPLINILFGMAFFGERMRPMQWAAVSLAAVGVVYQIVLLGELPWVALVLANSFALYGVLRKKITVDSISGLFIETLWLLPFAVGYMLWLFSGHQLQFLSEGSPTVYLLLCAGIVTSLPLIAFAAGARRLSLTLIGLLQYIGPSIAFLIAVFYYDEPMNMERLTTFILIWIALALFSIEGLLVQRKKRQVLSV</sequence>
<gene>
    <name evidence="10" type="ORF">MED92_10264</name>
</gene>
<evidence type="ECO:0000259" key="9">
    <source>
        <dbReference type="Pfam" id="PF00892"/>
    </source>
</evidence>
<feature type="transmembrane region" description="Helical" evidence="8">
    <location>
        <begin position="277"/>
        <end position="294"/>
    </location>
</feature>
<dbReference type="InterPro" id="IPR004626">
    <property type="entry name" value="RarD"/>
</dbReference>
<dbReference type="RefSeq" id="WP_007019719.1">
    <property type="nucleotide sequence ID" value="NZ_CH724125.1"/>
</dbReference>
<keyword evidence="5 8" id="KW-0812">Transmembrane</keyword>
<evidence type="ECO:0000256" key="4">
    <source>
        <dbReference type="ARBA" id="ARBA00022475"/>
    </source>
</evidence>
<evidence type="ECO:0000256" key="6">
    <source>
        <dbReference type="ARBA" id="ARBA00022989"/>
    </source>
</evidence>
<dbReference type="PANTHER" id="PTHR22911:SF137">
    <property type="entry name" value="SOLUTE CARRIER FAMILY 35 MEMBER G2-RELATED"/>
    <property type="match status" value="1"/>
</dbReference>
<feature type="transmembrane region" description="Helical" evidence="8">
    <location>
        <begin position="215"/>
        <end position="236"/>
    </location>
</feature>
<name>A0A7U8GS32_NEPCE</name>
<dbReference type="InterPro" id="IPR000620">
    <property type="entry name" value="EamA_dom"/>
</dbReference>
<dbReference type="InterPro" id="IPR037185">
    <property type="entry name" value="EmrE-like"/>
</dbReference>
<comment type="similarity">
    <text evidence="2">Belongs to the EamA transporter family.</text>
</comment>
<evidence type="ECO:0000256" key="2">
    <source>
        <dbReference type="ARBA" id="ARBA00007362"/>
    </source>
</evidence>
<dbReference type="GO" id="GO:0005886">
    <property type="term" value="C:plasma membrane"/>
    <property type="evidence" value="ECO:0007669"/>
    <property type="project" value="UniProtKB-SubCell"/>
</dbReference>
<dbReference type="AlphaFoldDB" id="A0A7U8GS32"/>
<feature type="transmembrane region" description="Helical" evidence="8">
    <location>
        <begin position="155"/>
        <end position="171"/>
    </location>
</feature>
<dbReference type="SUPFAM" id="SSF103481">
    <property type="entry name" value="Multidrug resistance efflux transporter EmrE"/>
    <property type="match status" value="2"/>
</dbReference>
<evidence type="ECO:0000256" key="5">
    <source>
        <dbReference type="ARBA" id="ARBA00022692"/>
    </source>
</evidence>
<reference evidence="10 11" key="1">
    <citation type="submission" date="2006-02" db="EMBL/GenBank/DDBJ databases">
        <authorList>
            <person name="Pinhassi J."/>
            <person name="Pedros-Alio C."/>
            <person name="Ferriera S."/>
            <person name="Johnson J."/>
            <person name="Kravitz S."/>
            <person name="Halpern A."/>
            <person name="Remington K."/>
            <person name="Beeson K."/>
            <person name="Tran B."/>
            <person name="Rogers Y.-H."/>
            <person name="Friedman R."/>
            <person name="Venter J.C."/>
        </authorList>
    </citation>
    <scope>NUCLEOTIDE SEQUENCE [LARGE SCALE GENOMIC DNA]</scope>
    <source>
        <strain evidence="10 11">MED92</strain>
    </source>
</reference>
<comment type="caution">
    <text evidence="10">The sequence shown here is derived from an EMBL/GenBank/DDBJ whole genome shotgun (WGS) entry which is preliminary data.</text>
</comment>
<evidence type="ECO:0000313" key="11">
    <source>
        <dbReference type="Proteomes" id="UP000002171"/>
    </source>
</evidence>
<evidence type="ECO:0000256" key="7">
    <source>
        <dbReference type="ARBA" id="ARBA00023136"/>
    </source>
</evidence>
<feature type="transmembrane region" description="Helical" evidence="8">
    <location>
        <begin position="108"/>
        <end position="125"/>
    </location>
</feature>
<feature type="transmembrane region" description="Helical" evidence="8">
    <location>
        <begin position="43"/>
        <end position="60"/>
    </location>
</feature>
<dbReference type="OrthoDB" id="369870at2"/>
<dbReference type="PANTHER" id="PTHR22911">
    <property type="entry name" value="ACYL-MALONYL CONDENSING ENZYME-RELATED"/>
    <property type="match status" value="1"/>
</dbReference>
<feature type="transmembrane region" description="Helical" evidence="8">
    <location>
        <begin position="75"/>
        <end position="96"/>
    </location>
</feature>
<feature type="transmembrane region" description="Helical" evidence="8">
    <location>
        <begin position="12"/>
        <end position="31"/>
    </location>
</feature>
<accession>A0A7U8GS32</accession>
<dbReference type="EMBL" id="AAOW01000004">
    <property type="protein sequence ID" value="EAR62082.1"/>
    <property type="molecule type" value="Genomic_DNA"/>
</dbReference>
<feature type="transmembrane region" description="Helical" evidence="8">
    <location>
        <begin position="183"/>
        <end position="203"/>
    </location>
</feature>
<feature type="domain" description="EamA" evidence="9">
    <location>
        <begin position="12"/>
        <end position="145"/>
    </location>
</feature>
<feature type="transmembrane region" description="Helical" evidence="8">
    <location>
        <begin position="243"/>
        <end position="265"/>
    </location>
</feature>
<proteinExistence type="inferred from homology"/>
<evidence type="ECO:0000256" key="1">
    <source>
        <dbReference type="ARBA" id="ARBA00004651"/>
    </source>
</evidence>
<keyword evidence="4" id="KW-1003">Cell membrane</keyword>
<evidence type="ECO:0000313" key="10">
    <source>
        <dbReference type="EMBL" id="EAR62082.1"/>
    </source>
</evidence>
<dbReference type="NCBIfam" id="TIGR00688">
    <property type="entry name" value="rarD"/>
    <property type="match status" value="1"/>
</dbReference>
<evidence type="ECO:0000256" key="3">
    <source>
        <dbReference type="ARBA" id="ARBA00022448"/>
    </source>
</evidence>
<organism evidence="10 11">
    <name type="scientific">Neptuniibacter caesariensis</name>
    <dbReference type="NCBI Taxonomy" id="207954"/>
    <lineage>
        <taxon>Bacteria</taxon>
        <taxon>Pseudomonadati</taxon>
        <taxon>Pseudomonadota</taxon>
        <taxon>Gammaproteobacteria</taxon>
        <taxon>Oceanospirillales</taxon>
        <taxon>Oceanospirillaceae</taxon>
        <taxon>Neptuniibacter</taxon>
    </lineage>
</organism>
<keyword evidence="11" id="KW-1185">Reference proteome</keyword>
<protein>
    <submittedName>
        <fullName evidence="10">Putative RarD</fullName>
    </submittedName>
</protein>